<reference evidence="4" key="1">
    <citation type="submission" date="2018-04" db="EMBL/GenBank/DDBJ databases">
        <authorList>
            <person name="Liu S."/>
            <person name="Wang Z."/>
            <person name="Li J."/>
        </authorList>
    </citation>
    <scope>NUCLEOTIDE SEQUENCE [LARGE SCALE GENOMIC DNA]</scope>
    <source>
        <strain evidence="4">S1194</strain>
    </source>
</reference>
<protein>
    <submittedName>
        <fullName evidence="3">Myristoyl transferase</fullName>
    </submittedName>
</protein>
<comment type="caution">
    <text evidence="3">The sequence shown here is derived from an EMBL/GenBank/DDBJ whole genome shotgun (WGS) entry which is preliminary data.</text>
</comment>
<keyword evidence="3" id="KW-0808">Transferase</keyword>
<proteinExistence type="predicted"/>
<keyword evidence="1" id="KW-0732">Signal</keyword>
<accession>A0A2U1T268</accession>
<dbReference type="PANTHER" id="PTHR31528">
    <property type="entry name" value="4-AMINO-5-HYDROXYMETHYL-2-METHYLPYRIMIDINE PHOSPHATE SYNTHASE THI11-RELATED"/>
    <property type="match status" value="1"/>
</dbReference>
<dbReference type="EMBL" id="QEEX01000001">
    <property type="protein sequence ID" value="PWB97972.1"/>
    <property type="molecule type" value="Genomic_DNA"/>
</dbReference>
<gene>
    <name evidence="3" type="ORF">DF220_09135</name>
</gene>
<name>A0A2U1T268_9MICO</name>
<dbReference type="Proteomes" id="UP000244978">
    <property type="component" value="Unassembled WGS sequence"/>
</dbReference>
<dbReference type="RefSeq" id="WP_108997790.1">
    <property type="nucleotide sequence ID" value="NZ_QEEX01000001.1"/>
</dbReference>
<feature type="signal peptide" evidence="1">
    <location>
        <begin position="1"/>
        <end position="23"/>
    </location>
</feature>
<keyword evidence="4" id="KW-1185">Reference proteome</keyword>
<dbReference type="Pfam" id="PF09084">
    <property type="entry name" value="NMT1"/>
    <property type="match status" value="1"/>
</dbReference>
<organism evidence="3 4">
    <name type="scientific">Homoserinimonas hongtaonis</name>
    <dbReference type="NCBI Taxonomy" id="2079791"/>
    <lineage>
        <taxon>Bacteria</taxon>
        <taxon>Bacillati</taxon>
        <taxon>Actinomycetota</taxon>
        <taxon>Actinomycetes</taxon>
        <taxon>Micrococcales</taxon>
        <taxon>Microbacteriaceae</taxon>
        <taxon>Homoserinimonas</taxon>
    </lineage>
</organism>
<feature type="domain" description="SsuA/THI5-like" evidence="2">
    <location>
        <begin position="52"/>
        <end position="263"/>
    </location>
</feature>
<dbReference type="Gene3D" id="3.40.190.10">
    <property type="entry name" value="Periplasmic binding protein-like II"/>
    <property type="match status" value="2"/>
</dbReference>
<evidence type="ECO:0000259" key="2">
    <source>
        <dbReference type="Pfam" id="PF09084"/>
    </source>
</evidence>
<dbReference type="GO" id="GO:0016740">
    <property type="term" value="F:transferase activity"/>
    <property type="evidence" value="ECO:0007669"/>
    <property type="project" value="UniProtKB-KW"/>
</dbReference>
<evidence type="ECO:0000313" key="4">
    <source>
        <dbReference type="Proteomes" id="UP000244978"/>
    </source>
</evidence>
<dbReference type="GO" id="GO:0009228">
    <property type="term" value="P:thiamine biosynthetic process"/>
    <property type="evidence" value="ECO:0007669"/>
    <property type="project" value="InterPro"/>
</dbReference>
<dbReference type="PROSITE" id="PS51257">
    <property type="entry name" value="PROKAR_LIPOPROTEIN"/>
    <property type="match status" value="1"/>
</dbReference>
<dbReference type="InterPro" id="IPR015168">
    <property type="entry name" value="SsuA/THI5"/>
</dbReference>
<dbReference type="PANTHER" id="PTHR31528:SF15">
    <property type="entry name" value="RIBOFLAVIN-BINDING PROTEIN RIBY"/>
    <property type="match status" value="1"/>
</dbReference>
<sequence>MKFQSLLRPLAVVAGMATVATLAACSPADSAPAPSDGAPTRVTIQIDGAAVPYYAPLYQAVEQGYFEDEGLEVEFTYAEASSVLQNVAAGNVEFGFPNGDSVITAKSKGVDVEVVHTTYQQGIGAVLFNEETNPITSAADLKGKKIAVTDLGSPNYIQLQAMLADADLTVSDVEIVTVGSGAIVAALQGGEVDAIAFSRLRYFALESAGFPVGQMLSDEFLPSFGNVLVTSPSFREKSPEAVAGFVAALDKGIQYVIDNTDEATATVIKKYADTFAGQEEQISKVLTDVFVADLWQSEGTKENGFGYGDLKRWQSAIDAQVSFGLIDEAFDAESLVVEPGDL</sequence>
<evidence type="ECO:0000256" key="1">
    <source>
        <dbReference type="SAM" id="SignalP"/>
    </source>
</evidence>
<evidence type="ECO:0000313" key="3">
    <source>
        <dbReference type="EMBL" id="PWB97972.1"/>
    </source>
</evidence>
<dbReference type="SUPFAM" id="SSF53850">
    <property type="entry name" value="Periplasmic binding protein-like II"/>
    <property type="match status" value="1"/>
</dbReference>
<dbReference type="InterPro" id="IPR027939">
    <property type="entry name" value="NMT1/THI5"/>
</dbReference>
<feature type="chain" id="PRO_5039274455" evidence="1">
    <location>
        <begin position="24"/>
        <end position="342"/>
    </location>
</feature>
<dbReference type="AlphaFoldDB" id="A0A2U1T268"/>